<organism evidence="1 2">
    <name type="scientific">Desulfosporosinus lacus DSM 15449</name>
    <dbReference type="NCBI Taxonomy" id="1121420"/>
    <lineage>
        <taxon>Bacteria</taxon>
        <taxon>Bacillati</taxon>
        <taxon>Bacillota</taxon>
        <taxon>Clostridia</taxon>
        <taxon>Eubacteriales</taxon>
        <taxon>Desulfitobacteriaceae</taxon>
        <taxon>Desulfosporosinus</taxon>
    </lineage>
</organism>
<dbReference type="Proteomes" id="UP000183954">
    <property type="component" value="Unassembled WGS sequence"/>
</dbReference>
<reference evidence="2" key="1">
    <citation type="submission" date="2016-11" db="EMBL/GenBank/DDBJ databases">
        <authorList>
            <person name="Varghese N."/>
            <person name="Submissions S."/>
        </authorList>
    </citation>
    <scope>NUCLEOTIDE SEQUENCE [LARGE SCALE GENOMIC DNA]</scope>
    <source>
        <strain evidence="2">DSM 15449</strain>
    </source>
</reference>
<evidence type="ECO:0000313" key="2">
    <source>
        <dbReference type="Proteomes" id="UP000183954"/>
    </source>
</evidence>
<gene>
    <name evidence="1" type="ORF">SAMN02746098_00806</name>
</gene>
<dbReference type="OrthoDB" id="2517369at2"/>
<evidence type="ECO:0000313" key="1">
    <source>
        <dbReference type="EMBL" id="SHH35982.1"/>
    </source>
</evidence>
<dbReference type="AlphaFoldDB" id="A0A1M5SBH6"/>
<dbReference type="STRING" id="1121420.SAMN02746098_00806"/>
<proteinExistence type="predicted"/>
<dbReference type="EMBL" id="FQXJ01000003">
    <property type="protein sequence ID" value="SHH35982.1"/>
    <property type="molecule type" value="Genomic_DNA"/>
</dbReference>
<protein>
    <submittedName>
        <fullName evidence="1">Uncharacterized protein</fullName>
    </submittedName>
</protein>
<name>A0A1M5SBH6_9FIRM</name>
<sequence>MFTIPNVVFANDITRLPKITLTEICTDLNLDNGGSAYELAQRVWEHIRDGQNSENVLEKSKNKLLVGQASLTWFRLESRESLRGSRELVIENAGFNPFEQVKLPLKEQLTTEPVLIAGANGEYVCEYYLRFMYKNGVKKEYYGNEMNISPISEITTVYVNEDLGIIEVRADSKKAEKVASAFVRILRKEITLEQIITPFDQPIDDIADKLNGELIDTVSKPELLLADISADEAKVVVDILASLNEYFNTKDITVVETCLKKADELFDEQTIAVPFTALILGGMERVGLGGERELRGLPLYDCFNPYLDHQSGFIRFSFPDGGVEKPYTVRVGLKSKSIYFNTPANESVVEFVRNRVILV</sequence>
<accession>A0A1M5SBH6</accession>
<dbReference type="RefSeq" id="WP_073028021.1">
    <property type="nucleotide sequence ID" value="NZ_FQXJ01000003.1"/>
</dbReference>
<keyword evidence="2" id="KW-1185">Reference proteome</keyword>